<reference evidence="2 3" key="1">
    <citation type="submission" date="2013-03" db="EMBL/GenBank/DDBJ databases">
        <title>The Genome Sequence of Enterococcus columbae ATCC_51263 (PacBio/Illumina hybrid assembly).</title>
        <authorList>
            <consortium name="The Broad Institute Genomics Platform"/>
            <consortium name="The Broad Institute Genome Sequencing Center for Infectious Disease"/>
            <person name="Earl A."/>
            <person name="Russ C."/>
            <person name="Gilmore M."/>
            <person name="Surin D."/>
            <person name="Walker B."/>
            <person name="Young S."/>
            <person name="Zeng Q."/>
            <person name="Gargeya S."/>
            <person name="Fitzgerald M."/>
            <person name="Haas B."/>
            <person name="Abouelleil A."/>
            <person name="Allen A.W."/>
            <person name="Alvarado L."/>
            <person name="Arachchi H.M."/>
            <person name="Berlin A.M."/>
            <person name="Chapman S.B."/>
            <person name="Gainer-Dewar J."/>
            <person name="Goldberg J."/>
            <person name="Griggs A."/>
            <person name="Gujja S."/>
            <person name="Hansen M."/>
            <person name="Howarth C."/>
            <person name="Imamovic A."/>
            <person name="Ireland A."/>
            <person name="Larimer J."/>
            <person name="McCowan C."/>
            <person name="Murphy C."/>
            <person name="Pearson M."/>
            <person name="Poon T.W."/>
            <person name="Priest M."/>
            <person name="Roberts A."/>
            <person name="Saif S."/>
            <person name="Shea T."/>
            <person name="Sisk P."/>
            <person name="Sykes S."/>
            <person name="Wortman J."/>
            <person name="Nusbaum C."/>
            <person name="Birren B."/>
        </authorList>
    </citation>
    <scope>NUCLEOTIDE SEQUENCE [LARGE SCALE GENOMIC DNA]</scope>
    <source>
        <strain evidence="2 3">ATCC 51263</strain>
    </source>
</reference>
<evidence type="ECO:0000313" key="2">
    <source>
        <dbReference type="EMBL" id="EOW84163.1"/>
    </source>
</evidence>
<protein>
    <recommendedName>
        <fullName evidence="4">DUF1275 domain-containing protein</fullName>
    </recommendedName>
</protein>
<evidence type="ECO:0008006" key="4">
    <source>
        <dbReference type="Google" id="ProtNLM"/>
    </source>
</evidence>
<dbReference type="RefSeq" id="WP_016182227.1">
    <property type="nucleotide sequence ID" value="NZ_JXKI01000015.1"/>
</dbReference>
<comment type="caution">
    <text evidence="2">The sequence shown here is derived from an EMBL/GenBank/DDBJ whole genome shotgun (WGS) entry which is preliminary data.</text>
</comment>
<feature type="transmembrane region" description="Helical" evidence="1">
    <location>
        <begin position="187"/>
        <end position="204"/>
    </location>
</feature>
<feature type="transmembrane region" description="Helical" evidence="1">
    <location>
        <begin position="41"/>
        <end position="62"/>
    </location>
</feature>
<sequence length="244" mass="27490">MQQNQSILKKPTNELQFPFFDRPLLATIIAMATGSMDGFTYITAGQFATVLSGNVIIFSYGIGINDPKKWLHPLFSILVFGCGAALTAIFTHFANKSRKTHYWSHWVICAEIILLLLCGSNTLQNYLETWQIALIISFIAGMQGNAFHQLENYHYGNVAITNLVQSTFNYLFLGLLESRSNLRTCRLYLQVLTGFAIGGFFGAYSAKHFLLGRHTLWFTAALLFCLLIGSYLSKKRHPNEQIND</sequence>
<dbReference type="PANTHER" id="PTHR37314:SF4">
    <property type="entry name" value="UPF0700 TRANSMEMBRANE PROTEIN YOAK"/>
    <property type="match status" value="1"/>
</dbReference>
<keyword evidence="1" id="KW-1133">Transmembrane helix</keyword>
<keyword evidence="3" id="KW-1185">Reference proteome</keyword>
<feature type="transmembrane region" description="Helical" evidence="1">
    <location>
        <begin position="74"/>
        <end position="94"/>
    </location>
</feature>
<dbReference type="STRING" id="1121865.OMW_00056"/>
<keyword evidence="1" id="KW-0812">Transmembrane</keyword>
<dbReference type="Proteomes" id="UP000014113">
    <property type="component" value="Unassembled WGS sequence"/>
</dbReference>
<dbReference type="OrthoDB" id="7057004at2"/>
<organism evidence="2 3">
    <name type="scientific">Enterococcus columbae DSM 7374 = ATCC 51263</name>
    <dbReference type="NCBI Taxonomy" id="1121865"/>
    <lineage>
        <taxon>Bacteria</taxon>
        <taxon>Bacillati</taxon>
        <taxon>Bacillota</taxon>
        <taxon>Bacilli</taxon>
        <taxon>Lactobacillales</taxon>
        <taxon>Enterococcaceae</taxon>
        <taxon>Enterococcus</taxon>
    </lineage>
</organism>
<accession>S0KV64</accession>
<feature type="transmembrane region" description="Helical" evidence="1">
    <location>
        <begin position="216"/>
        <end position="233"/>
    </location>
</feature>
<dbReference type="InterPro" id="IPR010699">
    <property type="entry name" value="DUF1275"/>
</dbReference>
<keyword evidence="1" id="KW-0472">Membrane</keyword>
<dbReference type="PANTHER" id="PTHR37314">
    <property type="entry name" value="SLR0142 PROTEIN"/>
    <property type="match status" value="1"/>
</dbReference>
<name>S0KV64_9ENTE</name>
<dbReference type="eggNOG" id="COG3619">
    <property type="taxonomic scope" value="Bacteria"/>
</dbReference>
<dbReference type="EMBL" id="ASWJ01000004">
    <property type="protein sequence ID" value="EOW84163.1"/>
    <property type="molecule type" value="Genomic_DNA"/>
</dbReference>
<dbReference type="Pfam" id="PF06912">
    <property type="entry name" value="DUF1275"/>
    <property type="match status" value="1"/>
</dbReference>
<dbReference type="PATRIC" id="fig|1121865.3.peg.51"/>
<proteinExistence type="predicted"/>
<feature type="transmembrane region" description="Helical" evidence="1">
    <location>
        <begin position="153"/>
        <end position="175"/>
    </location>
</feature>
<evidence type="ECO:0000313" key="3">
    <source>
        <dbReference type="Proteomes" id="UP000014113"/>
    </source>
</evidence>
<gene>
    <name evidence="2" type="ORF">I568_00650</name>
</gene>
<feature type="transmembrane region" description="Helical" evidence="1">
    <location>
        <begin position="100"/>
        <end position="118"/>
    </location>
</feature>
<dbReference type="AlphaFoldDB" id="S0KV64"/>
<evidence type="ECO:0000256" key="1">
    <source>
        <dbReference type="SAM" id="Phobius"/>
    </source>
</evidence>